<feature type="transmembrane region" description="Helical" evidence="1">
    <location>
        <begin position="165"/>
        <end position="187"/>
    </location>
</feature>
<feature type="transmembrane region" description="Helical" evidence="1">
    <location>
        <begin position="324"/>
        <end position="342"/>
    </location>
</feature>
<name>A0A1I3GRE8_SELRU</name>
<evidence type="ECO:0000313" key="2">
    <source>
        <dbReference type="EMBL" id="SFI25931.1"/>
    </source>
</evidence>
<dbReference type="InterPro" id="IPR026898">
    <property type="entry name" value="PrsW"/>
</dbReference>
<organism evidence="2 3">
    <name type="scientific">Selenomonas ruminantium</name>
    <dbReference type="NCBI Taxonomy" id="971"/>
    <lineage>
        <taxon>Bacteria</taxon>
        <taxon>Bacillati</taxon>
        <taxon>Bacillota</taxon>
        <taxon>Negativicutes</taxon>
        <taxon>Selenomonadales</taxon>
        <taxon>Selenomonadaceae</taxon>
        <taxon>Selenomonas</taxon>
    </lineage>
</organism>
<feature type="transmembrane region" description="Helical" evidence="1">
    <location>
        <begin position="254"/>
        <end position="279"/>
    </location>
</feature>
<dbReference type="EMBL" id="FOQK01000024">
    <property type="protein sequence ID" value="SFI25931.1"/>
    <property type="molecule type" value="Genomic_DNA"/>
</dbReference>
<protein>
    <submittedName>
        <fullName evidence="2">Membrane proteinase PrsW, cleaves anti-sigma factor RsiW, M82 family</fullName>
    </submittedName>
</protein>
<gene>
    <name evidence="2" type="ORF">SAMN04487861_12429</name>
</gene>
<feature type="transmembrane region" description="Helical" evidence="1">
    <location>
        <begin position="291"/>
        <end position="312"/>
    </location>
</feature>
<sequence>MMFCANCGSHLDGDERFCAACGQPVMAQMPPQQATQPMTYQQQVQYQQLLYQQGMMPQPYLWPRPQEKGTLATFIDNVNRMTGGTEHVDLKMKDLVESVFRQHTKQEAEEIFIYGTATTTPPERYISAAWPHPWLYSRVFLVLAITMACLLFMTQALGNQLAAPGVIFIGALAVPFSALIFFFEVNAPRNISIFETTQIFFIGGVISLIMTMLVYGFIGFEKLNNTSTFLVGFAEEVGKLIVIAYFLRGAEKKYILNGLLIGAAVGAGFAVFETAGYIAKTNSLAVLYLRAALALGGHVAWGSLTGAALAMVKGSQPLRADHFFDFRFLKFLLVCIVLHGLWDMPLLSHILPLITQAGLMVLVWIFVLVMLHAGLRQISAQQAQAQQAVPQETPGA</sequence>
<feature type="transmembrane region" description="Helical" evidence="1">
    <location>
        <begin position="199"/>
        <end position="220"/>
    </location>
</feature>
<dbReference type="PANTHER" id="PTHR36844">
    <property type="entry name" value="PROTEASE PRSW"/>
    <property type="match status" value="1"/>
</dbReference>
<feature type="transmembrane region" description="Helical" evidence="1">
    <location>
        <begin position="226"/>
        <end position="247"/>
    </location>
</feature>
<accession>A0A1I3GRE8</accession>
<dbReference type="PANTHER" id="PTHR36844:SF1">
    <property type="entry name" value="PROTEASE PRSW"/>
    <property type="match status" value="1"/>
</dbReference>
<evidence type="ECO:0000313" key="3">
    <source>
        <dbReference type="Proteomes" id="UP000183639"/>
    </source>
</evidence>
<dbReference type="SUPFAM" id="SSF81995">
    <property type="entry name" value="beta-sandwich domain of Sec23/24"/>
    <property type="match status" value="1"/>
</dbReference>
<dbReference type="AlphaFoldDB" id="A0A1I3GRE8"/>
<dbReference type="GO" id="GO:0008233">
    <property type="term" value="F:peptidase activity"/>
    <property type="evidence" value="ECO:0007669"/>
    <property type="project" value="InterPro"/>
</dbReference>
<keyword evidence="1" id="KW-0812">Transmembrane</keyword>
<dbReference type="Pfam" id="PF13367">
    <property type="entry name" value="PrsW-protease"/>
    <property type="match status" value="1"/>
</dbReference>
<keyword evidence="1" id="KW-0472">Membrane</keyword>
<dbReference type="RefSeq" id="WP_256211374.1">
    <property type="nucleotide sequence ID" value="NZ_FOQK01000024.1"/>
</dbReference>
<feature type="transmembrane region" description="Helical" evidence="1">
    <location>
        <begin position="134"/>
        <end position="153"/>
    </location>
</feature>
<feature type="transmembrane region" description="Helical" evidence="1">
    <location>
        <begin position="354"/>
        <end position="375"/>
    </location>
</feature>
<evidence type="ECO:0000256" key="1">
    <source>
        <dbReference type="SAM" id="Phobius"/>
    </source>
</evidence>
<proteinExistence type="predicted"/>
<reference evidence="2 3" key="1">
    <citation type="submission" date="2016-10" db="EMBL/GenBank/DDBJ databases">
        <authorList>
            <person name="de Groot N.N."/>
        </authorList>
    </citation>
    <scope>NUCLEOTIDE SEQUENCE [LARGE SCALE GENOMIC DNA]</scope>
    <source>
        <strain evidence="2 3">Z108</strain>
    </source>
</reference>
<dbReference type="Proteomes" id="UP000183639">
    <property type="component" value="Unassembled WGS sequence"/>
</dbReference>
<keyword evidence="1" id="KW-1133">Transmembrane helix</keyword>